<dbReference type="InterPro" id="IPR001214">
    <property type="entry name" value="SET_dom"/>
</dbReference>
<proteinExistence type="predicted"/>
<dbReference type="EMBL" id="LSRX01001092">
    <property type="protein sequence ID" value="OLP83789.1"/>
    <property type="molecule type" value="Genomic_DNA"/>
</dbReference>
<dbReference type="GO" id="GO:0005634">
    <property type="term" value="C:nucleus"/>
    <property type="evidence" value="ECO:0007669"/>
    <property type="project" value="TreeGrafter"/>
</dbReference>
<dbReference type="CDD" id="cd20071">
    <property type="entry name" value="SET_SMYD"/>
    <property type="match status" value="1"/>
</dbReference>
<evidence type="ECO:0000313" key="3">
    <source>
        <dbReference type="EMBL" id="OLP83789.1"/>
    </source>
</evidence>
<feature type="region of interest" description="Disordered" evidence="1">
    <location>
        <begin position="686"/>
        <end position="755"/>
    </location>
</feature>
<dbReference type="SMART" id="SM00317">
    <property type="entry name" value="SET"/>
    <property type="match status" value="1"/>
</dbReference>
<dbReference type="Gene3D" id="2.170.270.10">
    <property type="entry name" value="SET domain"/>
    <property type="match status" value="1"/>
</dbReference>
<dbReference type="PANTHER" id="PTHR12197">
    <property type="entry name" value="HISTONE-LYSINE N-METHYLTRANSFERASE SMYD"/>
    <property type="match status" value="1"/>
</dbReference>
<comment type="caution">
    <text evidence="3">The sequence shown here is derived from an EMBL/GenBank/DDBJ whole genome shotgun (WGS) entry which is preliminary data.</text>
</comment>
<keyword evidence="4" id="KW-1185">Reference proteome</keyword>
<feature type="region of interest" description="Disordered" evidence="1">
    <location>
        <begin position="209"/>
        <end position="278"/>
    </location>
</feature>
<sequence length="1380" mass="152759">MIADQQAHDGVWELQLDIDAEESFVPAEDARRKALRGTRILAWLVLVVSAETGTANAILGQRSDGQHSRLWLELGSDGLPLYPKGSEIADPTDLNHSDSVWALETVKFAGDGEDSELFTAIPHVMDAQLIADDLKEEPGYMTTGFDSMVVSWFDLEHFEEDRCAKPDTSMVGWFDLEHCDQDFECHGSGFDIDMHHQLYMPVGCNPDKIHHSRVTSSPAAEHDSSEGKEGHAVTNDAQAFVQDKGKGGKDVQKGDKGKKQSSRLGPGDTTFSLDPTDWDAPVIPTRELGERFNKLEGMAAGSKLLHSLTLVMTGKKGDECIPGRLDEQRHLIMGSIHKVLPLKAAQHLSPQAKKRPLNLQDSVYCCVCPTGTHLCKVALAGLYTVAYKGYHAVGDRHSPGEQRLGQECLETVERKESSLNLITRIVEQYALASAGFIYDSKRLRHPEKFNNWGTFQDMNACIHGLERSFYRYCASESIELITAAHDGVWELQLDIDAEESFVPAEDARRKALRGTRILAWLVLVVSAETGTANAILGQRSDGQHSRLWLELGSDGLPLYPKGSEIADPTDLNHSDSVWALETVKFAGDGEDSELFTAIPHVMDAQLIADDLKEEPGYMTTGFDSMVVSWFDLEHFEEDRCAKPDTSMVGWFDLEHCDQDFECHGSGFDIDMHHQLYMPVGCNPDKIHHSRVTSSPAAEHDSSEGKEGHAVTNDAQAFVQDKGKGGKDVQKGDKGKKQSSRLGPGDTTFSLDPTDWDAPVIPTRELGERFNKLEGMAAGSKLLHSLTLVMTGKKGDECIPGRLDEQRHLIMGSIHKVLPLKAAQHLSPQAKKRPLNLQDSVYCCVCPTGTHLCKVALAGLYTVAYKGYHAVGDRHSPGEQRLGQECLETVERKESSLNLITRIVEQYALASAGFIYDSKRLRHPEKFNNWGTFQDMNACIHGLERSFYRYCASESIELITADTPSQTAQIHPDGLVSRTVPTFDLCTPKRRERSDLPARRCSCRGSRSFRMARDRLLAPYLEIRETKSKGRGVFAASRIPRFEAVLTVRIWAVALALPARPFRCRSCFRASGHGALQACSVCGEAYFCATCRQSAETEEKHRHECLLLQRLEGFSSKEVPTEVRANVALLISLHAFLQTEPRGNVSDLLDLVQEPLSRPGARRRARLRAAAAKLFLEILEETETAETADKKAERSLYAAEVLTAALAALPLNAFGLGPEGRDGHGLAPAASYINHSCVPNCVEQIGEGCVRFFALRDIEPGEEITFAYLDLSLPLEDRKRLVKTRPGLLSDFLSVPCCSWDFSCDCARCRLGTRCAEVLAFDEEHLCQCGAVLLRKEKELCRCEGKPPGRVRAREGVTCPFLDCVEEDLFMSANSHATAQR</sequence>
<dbReference type="OrthoDB" id="265717at2759"/>
<gene>
    <name evidence="3" type="ORF">AK812_SmicGene35402</name>
</gene>
<accession>A0A1Q9CLJ0</accession>
<feature type="compositionally biased region" description="Basic and acidic residues" evidence="1">
    <location>
        <begin position="720"/>
        <end position="735"/>
    </location>
</feature>
<dbReference type="PANTHER" id="PTHR12197:SF251">
    <property type="entry name" value="EG:BACR7C10.4 PROTEIN"/>
    <property type="match status" value="1"/>
</dbReference>
<evidence type="ECO:0000259" key="2">
    <source>
        <dbReference type="PROSITE" id="PS50280"/>
    </source>
</evidence>
<dbReference type="SUPFAM" id="SSF82199">
    <property type="entry name" value="SET domain"/>
    <property type="match status" value="1"/>
</dbReference>
<evidence type="ECO:0000256" key="1">
    <source>
        <dbReference type="SAM" id="MobiDB-lite"/>
    </source>
</evidence>
<feature type="compositionally biased region" description="Basic and acidic residues" evidence="1">
    <location>
        <begin position="697"/>
        <end position="708"/>
    </location>
</feature>
<dbReference type="InterPro" id="IPR050869">
    <property type="entry name" value="H3K4_H4K5_MeTrfase"/>
</dbReference>
<dbReference type="InterPro" id="IPR046341">
    <property type="entry name" value="SET_dom_sf"/>
</dbReference>
<feature type="compositionally biased region" description="Basic and acidic residues" evidence="1">
    <location>
        <begin position="220"/>
        <end position="231"/>
    </location>
</feature>
<name>A0A1Q9CLJ0_SYMMI</name>
<protein>
    <recommendedName>
        <fullName evidence="2">SET domain-containing protein</fullName>
    </recommendedName>
</protein>
<dbReference type="Proteomes" id="UP000186817">
    <property type="component" value="Unassembled WGS sequence"/>
</dbReference>
<dbReference type="PROSITE" id="PS50280">
    <property type="entry name" value="SET"/>
    <property type="match status" value="1"/>
</dbReference>
<feature type="compositionally biased region" description="Basic and acidic residues" evidence="1">
    <location>
        <begin position="243"/>
        <end position="258"/>
    </location>
</feature>
<reference evidence="3 4" key="1">
    <citation type="submission" date="2016-02" db="EMBL/GenBank/DDBJ databases">
        <title>Genome analysis of coral dinoflagellate symbionts highlights evolutionary adaptations to a symbiotic lifestyle.</title>
        <authorList>
            <person name="Aranda M."/>
            <person name="Li Y."/>
            <person name="Liew Y.J."/>
            <person name="Baumgarten S."/>
            <person name="Simakov O."/>
            <person name="Wilson M."/>
            <person name="Piel J."/>
            <person name="Ashoor H."/>
            <person name="Bougouffa S."/>
            <person name="Bajic V.B."/>
            <person name="Ryu T."/>
            <person name="Ravasi T."/>
            <person name="Bayer T."/>
            <person name="Micklem G."/>
            <person name="Kim H."/>
            <person name="Bhak J."/>
            <person name="Lajeunesse T.C."/>
            <person name="Voolstra C.R."/>
        </authorList>
    </citation>
    <scope>NUCLEOTIDE SEQUENCE [LARGE SCALE GENOMIC DNA]</scope>
    <source>
        <strain evidence="3 4">CCMP2467</strain>
    </source>
</reference>
<feature type="domain" description="SET" evidence="2">
    <location>
        <begin position="1018"/>
        <end position="1268"/>
    </location>
</feature>
<evidence type="ECO:0000313" key="4">
    <source>
        <dbReference type="Proteomes" id="UP000186817"/>
    </source>
</evidence>
<dbReference type="Gene3D" id="1.10.220.160">
    <property type="match status" value="1"/>
</dbReference>
<organism evidence="3 4">
    <name type="scientific">Symbiodinium microadriaticum</name>
    <name type="common">Dinoflagellate</name>
    <name type="synonym">Zooxanthella microadriatica</name>
    <dbReference type="NCBI Taxonomy" id="2951"/>
    <lineage>
        <taxon>Eukaryota</taxon>
        <taxon>Sar</taxon>
        <taxon>Alveolata</taxon>
        <taxon>Dinophyceae</taxon>
        <taxon>Suessiales</taxon>
        <taxon>Symbiodiniaceae</taxon>
        <taxon>Symbiodinium</taxon>
    </lineage>
</organism>
<dbReference type="Pfam" id="PF00856">
    <property type="entry name" value="SET"/>
    <property type="match status" value="1"/>
</dbReference>
<dbReference type="Gene3D" id="6.10.140.2220">
    <property type="match status" value="1"/>
</dbReference>